<dbReference type="GO" id="GO:0005524">
    <property type="term" value="F:ATP binding"/>
    <property type="evidence" value="ECO:0007669"/>
    <property type="project" value="UniProtKB-KW"/>
</dbReference>
<dbReference type="InterPro" id="IPR006474">
    <property type="entry name" value="Helicase_Cas3_CRISPR-ass_core"/>
</dbReference>
<keyword evidence="8" id="KW-0067">ATP-binding</keyword>
<dbReference type="AlphaFoldDB" id="A0A286FYQ9"/>
<organism evidence="12 13">
    <name type="scientific">Spirosoma fluviale</name>
    <dbReference type="NCBI Taxonomy" id="1597977"/>
    <lineage>
        <taxon>Bacteria</taxon>
        <taxon>Pseudomonadati</taxon>
        <taxon>Bacteroidota</taxon>
        <taxon>Cytophagia</taxon>
        <taxon>Cytophagales</taxon>
        <taxon>Cytophagaceae</taxon>
        <taxon>Spirosoma</taxon>
    </lineage>
</organism>
<keyword evidence="3" id="KW-0540">Nuclease</keyword>
<dbReference type="PROSITE" id="PS51192">
    <property type="entry name" value="HELICASE_ATP_BIND_1"/>
    <property type="match status" value="1"/>
</dbReference>
<dbReference type="Pfam" id="PF22590">
    <property type="entry name" value="Cas3-like_C_2"/>
    <property type="match status" value="1"/>
</dbReference>
<evidence type="ECO:0000256" key="2">
    <source>
        <dbReference type="ARBA" id="ARBA00009046"/>
    </source>
</evidence>
<accession>A0A286FYQ9</accession>
<dbReference type="InterPro" id="IPR038257">
    <property type="entry name" value="CRISPR-assoc_Cas3_HD_sf"/>
</dbReference>
<comment type="similarity">
    <text evidence="1">In the N-terminal section; belongs to the CRISPR-associated nuclease Cas3-HD family.</text>
</comment>
<dbReference type="InterPro" id="IPR006483">
    <property type="entry name" value="CRISPR-assoc_Cas3_HD"/>
</dbReference>
<dbReference type="GO" id="GO:0051607">
    <property type="term" value="P:defense response to virus"/>
    <property type="evidence" value="ECO:0007669"/>
    <property type="project" value="UniProtKB-KW"/>
</dbReference>
<keyword evidence="4" id="KW-0479">Metal-binding</keyword>
<evidence type="ECO:0000313" key="12">
    <source>
        <dbReference type="EMBL" id="SOD88401.1"/>
    </source>
</evidence>
<protein>
    <submittedName>
        <fullName evidence="12">CRISPR-associated helicase, Cas3 family</fullName>
    </submittedName>
</protein>
<sequence>MLDHLLAKTKDHESLGMHTGLVLKAWAELRQRYGTILGEDEAFWFDSFVAALFHDFGKASLNFQNMLLKALKEPVVEKGYEPMRHEFISGMLLAAHTMLSNRSRKDLPTNTAQIFAVFTHHKDFTPQLFSEDGNKQWKIRPEDASAFFAFARKEIIDNFPRQVDFLNDIESAWTFIANKPTHSLLLVKDGAIVEPTLKELKSARRYDYRRTYLMQKAVLVIADWTASGHRSIEQELRYDTELVRRKVEERVSKAKGTFTGFRDFQKESAIIPGNVLAIAPTGSGKTEAALLWASQREGYEKIVYLLPTRVTANALFKRLDDFFGMTTDPQPERYTAVVHSSAKLFRLDLDESYQSLDYLRESAFFKAVTVGTVDQMLTQGFNLGWWEMKTFHLFRARVILDEIHAYAPYTLGLIVATIRYLRQHFQTQFYIMTATMPQKLQMLLANELRIEQSQILHDKELLTKKRNRFFVSDLSVDQLRLSIERDLYAGKKVLLVVNTVDEAIRLYEAYDGFQRTCYHSRFIAKHRTDKEKAILANEENSPNEGFLLIATQVVEVSLDIDYHVLYTENAPIDTIIQRAGRVNRKRRETLGEIIVFPHSAKAEEFIYTSPVGILTTTFDVLKQHQNEALSEQDLLNMVEEVYGEWDVQDDIMYQDALTKYERLLHEKCSYVYDFSDELEQVFTREGLDTVNVIPDCYKAELFGRSILEKSKHEVAIRNHRFKSGRHTADQDHSWFKYFDCDYDYEKGLRFKKKADTQPHTYNH</sequence>
<reference evidence="13" key="1">
    <citation type="submission" date="2017-09" db="EMBL/GenBank/DDBJ databases">
        <authorList>
            <person name="Varghese N."/>
            <person name="Submissions S."/>
        </authorList>
    </citation>
    <scope>NUCLEOTIDE SEQUENCE [LARGE SCALE GENOMIC DNA]</scope>
    <source>
        <strain evidence="13">DSM 29961</strain>
    </source>
</reference>
<dbReference type="PANTHER" id="PTHR47959:SF16">
    <property type="entry name" value="CRISPR-ASSOCIATED NUCLEASE_HELICASE CAS3-RELATED"/>
    <property type="match status" value="1"/>
</dbReference>
<evidence type="ECO:0000256" key="3">
    <source>
        <dbReference type="ARBA" id="ARBA00022722"/>
    </source>
</evidence>
<dbReference type="NCBIfam" id="TIGR01596">
    <property type="entry name" value="cas3_HD"/>
    <property type="match status" value="1"/>
</dbReference>
<feature type="domain" description="Helicase ATP-binding" evidence="10">
    <location>
        <begin position="266"/>
        <end position="454"/>
    </location>
</feature>
<dbReference type="GO" id="GO:0004518">
    <property type="term" value="F:nuclease activity"/>
    <property type="evidence" value="ECO:0007669"/>
    <property type="project" value="UniProtKB-KW"/>
</dbReference>
<dbReference type="GO" id="GO:0005829">
    <property type="term" value="C:cytosol"/>
    <property type="evidence" value="ECO:0007669"/>
    <property type="project" value="TreeGrafter"/>
</dbReference>
<keyword evidence="13" id="KW-1185">Reference proteome</keyword>
<dbReference type="PANTHER" id="PTHR47959">
    <property type="entry name" value="ATP-DEPENDENT RNA HELICASE RHLE-RELATED"/>
    <property type="match status" value="1"/>
</dbReference>
<feature type="domain" description="HD Cas3-type" evidence="11">
    <location>
        <begin position="8"/>
        <end position="225"/>
    </location>
</feature>
<dbReference type="PROSITE" id="PS51643">
    <property type="entry name" value="HD_CAS3"/>
    <property type="match status" value="1"/>
</dbReference>
<dbReference type="GO" id="GO:0046872">
    <property type="term" value="F:metal ion binding"/>
    <property type="evidence" value="ECO:0007669"/>
    <property type="project" value="UniProtKB-KW"/>
</dbReference>
<dbReference type="GO" id="GO:0003724">
    <property type="term" value="F:RNA helicase activity"/>
    <property type="evidence" value="ECO:0007669"/>
    <property type="project" value="TreeGrafter"/>
</dbReference>
<evidence type="ECO:0000256" key="6">
    <source>
        <dbReference type="ARBA" id="ARBA00022801"/>
    </source>
</evidence>
<dbReference type="Pfam" id="PF00270">
    <property type="entry name" value="DEAD"/>
    <property type="match status" value="1"/>
</dbReference>
<dbReference type="OrthoDB" id="9810236at2"/>
<keyword evidence="6" id="KW-0378">Hydrolase</keyword>
<dbReference type="InterPro" id="IPR011545">
    <property type="entry name" value="DEAD/DEAH_box_helicase_dom"/>
</dbReference>
<evidence type="ECO:0000256" key="4">
    <source>
        <dbReference type="ARBA" id="ARBA00022723"/>
    </source>
</evidence>
<evidence type="ECO:0000256" key="1">
    <source>
        <dbReference type="ARBA" id="ARBA00006847"/>
    </source>
</evidence>
<keyword evidence="5" id="KW-0547">Nucleotide-binding</keyword>
<keyword evidence="7" id="KW-0347">Helicase</keyword>
<evidence type="ECO:0000256" key="9">
    <source>
        <dbReference type="ARBA" id="ARBA00023118"/>
    </source>
</evidence>
<evidence type="ECO:0000313" key="13">
    <source>
        <dbReference type="Proteomes" id="UP000219452"/>
    </source>
</evidence>
<name>A0A286FYQ9_9BACT</name>
<gene>
    <name evidence="12" type="ORF">SAMN06269250_2649</name>
</gene>
<dbReference type="RefSeq" id="WP_097126285.1">
    <property type="nucleotide sequence ID" value="NZ_OCNH01000002.1"/>
</dbReference>
<dbReference type="GO" id="GO:0016787">
    <property type="term" value="F:hydrolase activity"/>
    <property type="evidence" value="ECO:0007669"/>
    <property type="project" value="UniProtKB-KW"/>
</dbReference>
<dbReference type="CDD" id="cd09641">
    <property type="entry name" value="Cas3''_I"/>
    <property type="match status" value="1"/>
</dbReference>
<dbReference type="Gene3D" id="3.40.50.300">
    <property type="entry name" value="P-loop containing nucleotide triphosphate hydrolases"/>
    <property type="match status" value="2"/>
</dbReference>
<dbReference type="Pfam" id="PF18019">
    <property type="entry name" value="Cas3_HD"/>
    <property type="match status" value="1"/>
</dbReference>
<dbReference type="InterPro" id="IPR054712">
    <property type="entry name" value="Cas3-like_dom"/>
</dbReference>
<evidence type="ECO:0000256" key="5">
    <source>
        <dbReference type="ARBA" id="ARBA00022741"/>
    </source>
</evidence>
<dbReference type="Proteomes" id="UP000219452">
    <property type="component" value="Unassembled WGS sequence"/>
</dbReference>
<dbReference type="InterPro" id="IPR050079">
    <property type="entry name" value="DEAD_box_RNA_helicase"/>
</dbReference>
<dbReference type="SMART" id="SM00487">
    <property type="entry name" value="DEXDc"/>
    <property type="match status" value="1"/>
</dbReference>
<comment type="similarity">
    <text evidence="2">In the central section; belongs to the CRISPR-associated helicase Cas3 family.</text>
</comment>
<dbReference type="GO" id="GO:0003676">
    <property type="term" value="F:nucleic acid binding"/>
    <property type="evidence" value="ECO:0007669"/>
    <property type="project" value="InterPro"/>
</dbReference>
<dbReference type="EMBL" id="OCNH01000002">
    <property type="protein sequence ID" value="SOD88401.1"/>
    <property type="molecule type" value="Genomic_DNA"/>
</dbReference>
<evidence type="ECO:0000256" key="7">
    <source>
        <dbReference type="ARBA" id="ARBA00022806"/>
    </source>
</evidence>
<dbReference type="NCBIfam" id="TIGR01587">
    <property type="entry name" value="cas3_core"/>
    <property type="match status" value="1"/>
</dbReference>
<dbReference type="InterPro" id="IPR014001">
    <property type="entry name" value="Helicase_ATP-bd"/>
</dbReference>
<evidence type="ECO:0000256" key="8">
    <source>
        <dbReference type="ARBA" id="ARBA00022840"/>
    </source>
</evidence>
<proteinExistence type="inferred from homology"/>
<dbReference type="Gene3D" id="1.10.3210.30">
    <property type="match status" value="1"/>
</dbReference>
<keyword evidence="9" id="KW-0051">Antiviral defense</keyword>
<dbReference type="InterPro" id="IPR027417">
    <property type="entry name" value="P-loop_NTPase"/>
</dbReference>
<evidence type="ECO:0000259" key="11">
    <source>
        <dbReference type="PROSITE" id="PS51643"/>
    </source>
</evidence>
<dbReference type="SUPFAM" id="SSF52540">
    <property type="entry name" value="P-loop containing nucleoside triphosphate hydrolases"/>
    <property type="match status" value="1"/>
</dbReference>
<evidence type="ECO:0000259" key="10">
    <source>
        <dbReference type="PROSITE" id="PS51192"/>
    </source>
</evidence>